<gene>
    <name evidence="2" type="ORF">PECUL_23A028221</name>
</gene>
<accession>A0AAD1SWC4</accession>
<reference evidence="2" key="1">
    <citation type="submission" date="2022-03" db="EMBL/GenBank/DDBJ databases">
        <authorList>
            <person name="Alioto T."/>
            <person name="Alioto T."/>
            <person name="Gomez Garrido J."/>
        </authorList>
    </citation>
    <scope>NUCLEOTIDE SEQUENCE</scope>
</reference>
<organism evidence="2 3">
    <name type="scientific">Pelobates cultripes</name>
    <name type="common">Western spadefoot toad</name>
    <dbReference type="NCBI Taxonomy" id="61616"/>
    <lineage>
        <taxon>Eukaryota</taxon>
        <taxon>Metazoa</taxon>
        <taxon>Chordata</taxon>
        <taxon>Craniata</taxon>
        <taxon>Vertebrata</taxon>
        <taxon>Euteleostomi</taxon>
        <taxon>Amphibia</taxon>
        <taxon>Batrachia</taxon>
        <taxon>Anura</taxon>
        <taxon>Pelobatoidea</taxon>
        <taxon>Pelobatidae</taxon>
        <taxon>Pelobates</taxon>
    </lineage>
</organism>
<evidence type="ECO:0000313" key="2">
    <source>
        <dbReference type="EMBL" id="CAH2308025.1"/>
    </source>
</evidence>
<protein>
    <submittedName>
        <fullName evidence="2">Uncharacterized protein</fullName>
    </submittedName>
</protein>
<evidence type="ECO:0000256" key="1">
    <source>
        <dbReference type="SAM" id="MobiDB-lite"/>
    </source>
</evidence>
<proteinExistence type="predicted"/>
<feature type="region of interest" description="Disordered" evidence="1">
    <location>
        <begin position="66"/>
        <end position="101"/>
    </location>
</feature>
<dbReference type="Proteomes" id="UP001295444">
    <property type="component" value="Chromosome 07"/>
</dbReference>
<dbReference type="AlphaFoldDB" id="A0AAD1SWC4"/>
<keyword evidence="3" id="KW-1185">Reference proteome</keyword>
<name>A0AAD1SWC4_PELCU</name>
<dbReference type="EMBL" id="OW240918">
    <property type="protein sequence ID" value="CAH2308025.1"/>
    <property type="molecule type" value="Genomic_DNA"/>
</dbReference>
<sequence>MADSPLTPRHNYSAGHQRWSPATSRQVLLLHHALITALVTSYVVAGSALTSPHDYSAGHQRWSPALATSAGHQRWSPGSPLTSRHDYSAGSPLTSPLDYSAGHQVRHSRLSSYIAP</sequence>
<evidence type="ECO:0000313" key="3">
    <source>
        <dbReference type="Proteomes" id="UP001295444"/>
    </source>
</evidence>